<dbReference type="RefSeq" id="WP_211875099.1">
    <property type="nucleotide sequence ID" value="NZ_JAAEDH010000016.1"/>
</dbReference>
<evidence type="ECO:0008006" key="5">
    <source>
        <dbReference type="Google" id="ProtNLM"/>
    </source>
</evidence>
<protein>
    <recommendedName>
        <fullName evidence="5">OmpA-like domain-containing protein</fullName>
    </recommendedName>
</protein>
<reference evidence="3" key="1">
    <citation type="submission" date="2020-01" db="EMBL/GenBank/DDBJ databases">
        <authorList>
            <person name="Rat A."/>
        </authorList>
    </citation>
    <scope>NUCLEOTIDE SEQUENCE</scope>
    <source>
        <strain evidence="3">LMG 28251</strain>
    </source>
</reference>
<gene>
    <name evidence="3" type="ORF">GXW79_14320</name>
</gene>
<evidence type="ECO:0000313" key="3">
    <source>
        <dbReference type="EMBL" id="MBR0656253.1"/>
    </source>
</evidence>
<keyword evidence="2" id="KW-0732">Signal</keyword>
<proteinExistence type="predicted"/>
<feature type="chain" id="PRO_5042081512" description="OmpA-like domain-containing protein" evidence="2">
    <location>
        <begin position="18"/>
        <end position="239"/>
    </location>
</feature>
<dbReference type="EMBL" id="JAAEDH010000016">
    <property type="protein sequence ID" value="MBR0656253.1"/>
    <property type="molecule type" value="Genomic_DNA"/>
</dbReference>
<feature type="region of interest" description="Disordered" evidence="1">
    <location>
        <begin position="27"/>
        <end position="50"/>
    </location>
</feature>
<name>A0AAF1K3X1_9PROT</name>
<dbReference type="AlphaFoldDB" id="A0AAF1K3X1"/>
<keyword evidence="4" id="KW-1185">Reference proteome</keyword>
<evidence type="ECO:0000313" key="4">
    <source>
        <dbReference type="Proteomes" id="UP001196068"/>
    </source>
</evidence>
<feature type="compositionally biased region" description="Pro residues" evidence="1">
    <location>
        <begin position="94"/>
        <end position="116"/>
    </location>
</feature>
<feature type="region of interest" description="Disordered" evidence="1">
    <location>
        <begin position="91"/>
        <end position="138"/>
    </location>
</feature>
<evidence type="ECO:0000256" key="1">
    <source>
        <dbReference type="SAM" id="MobiDB-lite"/>
    </source>
</evidence>
<feature type="compositionally biased region" description="Pro residues" evidence="1">
    <location>
        <begin position="36"/>
        <end position="45"/>
    </location>
</feature>
<evidence type="ECO:0000256" key="2">
    <source>
        <dbReference type="SAM" id="SignalP"/>
    </source>
</evidence>
<sequence length="239" mass="24685">MIRALALLLLFALPAAAQGTIEFQPEPMEPAVEGPAAPPEAPPSAIPLEFLPEPLPVSLNAPAAPGPHAPAPIRLTQLPDPVAQPAAAELAIPGLPPEPPAAPPPPPEFSPRPAPAPSRARPPQIPLPDGPEALPNGGLRIRGTALDDATRVALADYGRRLAALERGRVTVFAEVSGPAEDAHLARRLSLARAQAAKAALMEGGLDATRIDLRPLGRTAAGMDRLDVLPPGVDRSDSPR</sequence>
<reference evidence="3" key="2">
    <citation type="journal article" date="2021" name="Syst. Appl. Microbiol.">
        <title>Roseomonas hellenica sp. nov., isolated from roots of wild-growing Alkanna tinctoria.</title>
        <authorList>
            <person name="Rat A."/>
            <person name="Naranjo H.D."/>
            <person name="Lebbe L."/>
            <person name="Cnockaert M."/>
            <person name="Krigas N."/>
            <person name="Grigoriadou K."/>
            <person name="Maloupa E."/>
            <person name="Willems A."/>
        </authorList>
    </citation>
    <scope>NUCLEOTIDE SEQUENCE</scope>
    <source>
        <strain evidence="3">LMG 28251</strain>
    </source>
</reference>
<organism evidence="3 4">
    <name type="scientific">Plastoroseomonas arctica</name>
    <dbReference type="NCBI Taxonomy" id="1509237"/>
    <lineage>
        <taxon>Bacteria</taxon>
        <taxon>Pseudomonadati</taxon>
        <taxon>Pseudomonadota</taxon>
        <taxon>Alphaproteobacteria</taxon>
        <taxon>Acetobacterales</taxon>
        <taxon>Acetobacteraceae</taxon>
        <taxon>Plastoroseomonas</taxon>
    </lineage>
</organism>
<feature type="signal peptide" evidence="2">
    <location>
        <begin position="1"/>
        <end position="17"/>
    </location>
</feature>
<comment type="caution">
    <text evidence="3">The sequence shown here is derived from an EMBL/GenBank/DDBJ whole genome shotgun (WGS) entry which is preliminary data.</text>
</comment>
<dbReference type="Proteomes" id="UP001196068">
    <property type="component" value="Unassembled WGS sequence"/>
</dbReference>
<accession>A0AAF1K3X1</accession>